<dbReference type="PANTHER" id="PTHR46287">
    <property type="entry name" value="BTB/POZ AND TAZ DOMAIN-CONTAINING PROTEIN 3-RELATED"/>
    <property type="match status" value="1"/>
</dbReference>
<comment type="caution">
    <text evidence="1">The sequence shown here is derived from an EMBL/GenBank/DDBJ whole genome shotgun (WGS) entry which is preliminary data.</text>
</comment>
<dbReference type="Proteomes" id="UP000607653">
    <property type="component" value="Unassembled WGS sequence"/>
</dbReference>
<evidence type="ECO:0000313" key="1">
    <source>
        <dbReference type="EMBL" id="DAD19349.1"/>
    </source>
</evidence>
<gene>
    <name evidence="1" type="ORF">HUJ06_020812</name>
</gene>
<dbReference type="PANTHER" id="PTHR46287:SF1">
    <property type="entry name" value="BTB_POZ AND TAZ DOMAIN-CONTAINING PROTEIN 3"/>
    <property type="match status" value="1"/>
</dbReference>
<dbReference type="EMBL" id="DUZY01000001">
    <property type="protein sequence ID" value="DAD19349.1"/>
    <property type="molecule type" value="Genomic_DNA"/>
</dbReference>
<accession>A0A822XJV3</accession>
<dbReference type="AlphaFoldDB" id="A0A822XJV3"/>
<organism evidence="1 2">
    <name type="scientific">Nelumbo nucifera</name>
    <name type="common">Sacred lotus</name>
    <dbReference type="NCBI Taxonomy" id="4432"/>
    <lineage>
        <taxon>Eukaryota</taxon>
        <taxon>Viridiplantae</taxon>
        <taxon>Streptophyta</taxon>
        <taxon>Embryophyta</taxon>
        <taxon>Tracheophyta</taxon>
        <taxon>Spermatophyta</taxon>
        <taxon>Magnoliopsida</taxon>
        <taxon>Proteales</taxon>
        <taxon>Nelumbonaceae</taxon>
        <taxon>Nelumbo</taxon>
    </lineage>
</organism>
<name>A0A822XJV3_NELNU</name>
<reference evidence="1 2" key="1">
    <citation type="journal article" date="2020" name="Mol. Biol. Evol.">
        <title>Distinct Expression and Methylation Patterns for Genes with Different Fates following a Single Whole-Genome Duplication in Flowering Plants.</title>
        <authorList>
            <person name="Shi T."/>
            <person name="Rahmani R.S."/>
            <person name="Gugger P.F."/>
            <person name="Wang M."/>
            <person name="Li H."/>
            <person name="Zhang Y."/>
            <person name="Li Z."/>
            <person name="Wang Q."/>
            <person name="Van de Peer Y."/>
            <person name="Marchal K."/>
            <person name="Chen J."/>
        </authorList>
    </citation>
    <scope>NUCLEOTIDE SEQUENCE [LARGE SCALE GENOMIC DNA]</scope>
    <source>
        <tissue evidence="1">Leaf</tissue>
    </source>
</reference>
<protein>
    <submittedName>
        <fullName evidence="1">Uncharacterized protein</fullName>
    </submittedName>
</protein>
<dbReference type="InterPro" id="IPR044513">
    <property type="entry name" value="BT1/2/3/4/5"/>
</dbReference>
<proteinExistence type="predicted"/>
<sequence>MASPVLRNLLQQAKVKDGVRYIKIPGVPSEAVYAFIRFLYSSWYT</sequence>
<keyword evidence="2" id="KW-1185">Reference proteome</keyword>
<evidence type="ECO:0000313" key="2">
    <source>
        <dbReference type="Proteomes" id="UP000607653"/>
    </source>
</evidence>